<dbReference type="GO" id="GO:0005737">
    <property type="term" value="C:cytoplasm"/>
    <property type="evidence" value="ECO:0007669"/>
    <property type="project" value="UniProtKB-SubCell"/>
</dbReference>
<dbReference type="NCBIfam" id="TIGR01003">
    <property type="entry name" value="PTS_HPr_family"/>
    <property type="match status" value="1"/>
</dbReference>
<dbReference type="SUPFAM" id="SSF52009">
    <property type="entry name" value="Phosphohistidine domain"/>
    <property type="match status" value="1"/>
</dbReference>
<dbReference type="Pfam" id="PF00381">
    <property type="entry name" value="PTS-HPr"/>
    <property type="match status" value="1"/>
</dbReference>
<evidence type="ECO:0000256" key="7">
    <source>
        <dbReference type="ARBA" id="ARBA00022490"/>
    </source>
</evidence>
<dbReference type="Pfam" id="PF02896">
    <property type="entry name" value="PEP-utilizers_C"/>
    <property type="match status" value="1"/>
</dbReference>
<keyword evidence="18" id="KW-0670">Pyruvate</keyword>
<evidence type="ECO:0000256" key="5">
    <source>
        <dbReference type="ARBA" id="ARBA00012232"/>
    </source>
</evidence>
<evidence type="ECO:0000256" key="6">
    <source>
        <dbReference type="ARBA" id="ARBA00022448"/>
    </source>
</evidence>
<dbReference type="PROSITE" id="PS51094">
    <property type="entry name" value="PTS_EIIA_TYPE_2"/>
    <property type="match status" value="1"/>
</dbReference>
<dbReference type="InterPro" id="IPR036637">
    <property type="entry name" value="Phosphohistidine_dom_sf"/>
</dbReference>
<evidence type="ECO:0000256" key="8">
    <source>
        <dbReference type="ARBA" id="ARBA00022553"/>
    </source>
</evidence>
<dbReference type="Proteomes" id="UP000285310">
    <property type="component" value="Unassembled WGS sequence"/>
</dbReference>
<keyword evidence="12" id="KW-0479">Metal-binding</keyword>
<evidence type="ECO:0000256" key="9">
    <source>
        <dbReference type="ARBA" id="ARBA00022597"/>
    </source>
</evidence>
<evidence type="ECO:0000256" key="2">
    <source>
        <dbReference type="ARBA" id="ARBA00001946"/>
    </source>
</evidence>
<dbReference type="SUPFAM" id="SSF51621">
    <property type="entry name" value="Phosphoenolpyruvate/pyruvate domain"/>
    <property type="match status" value="1"/>
</dbReference>
<evidence type="ECO:0000313" key="19">
    <source>
        <dbReference type="Proteomes" id="UP000285310"/>
    </source>
</evidence>
<gene>
    <name evidence="18" type="ORF">SAJA_04785</name>
</gene>
<dbReference type="Gene3D" id="3.30.1340.10">
    <property type="entry name" value="HPr-like"/>
    <property type="match status" value="1"/>
</dbReference>
<keyword evidence="6" id="KW-0813">Transport</keyword>
<dbReference type="InterPro" id="IPR036618">
    <property type="entry name" value="PtsI_HPr-bd_sf"/>
</dbReference>
<keyword evidence="14" id="KW-0460">Magnesium</keyword>
<dbReference type="PROSITE" id="PS00372">
    <property type="entry name" value="PTS_EIIA_TYPE_2_HIS"/>
    <property type="match status" value="1"/>
</dbReference>
<dbReference type="SUPFAM" id="SSF47831">
    <property type="entry name" value="Enzyme I of the PEP:sugar phosphotransferase system HPr-binding (sub)domain"/>
    <property type="match status" value="1"/>
</dbReference>
<dbReference type="InParanoid" id="A0A423PYI0"/>
<dbReference type="EMBL" id="AYKG01000011">
    <property type="protein sequence ID" value="ROO30659.1"/>
    <property type="molecule type" value="Genomic_DNA"/>
</dbReference>
<feature type="compositionally biased region" description="Low complexity" evidence="15">
    <location>
        <begin position="389"/>
        <end position="400"/>
    </location>
</feature>
<keyword evidence="8" id="KW-0597">Phosphoprotein</keyword>
<dbReference type="InterPro" id="IPR035895">
    <property type="entry name" value="HPr-like_sf"/>
</dbReference>
<comment type="subcellular location">
    <subcellularLocation>
        <location evidence="3">Cytoplasm</location>
    </subcellularLocation>
</comment>
<feature type="domain" description="PTS EIIA type-2" evidence="16">
    <location>
        <begin position="2"/>
        <end position="142"/>
    </location>
</feature>
<dbReference type="InterPro" id="IPR000121">
    <property type="entry name" value="PEP_util_C"/>
</dbReference>
<dbReference type="OrthoDB" id="9765468at2"/>
<comment type="similarity">
    <text evidence="4">Belongs to the PEP-utilizing enzyme family.</text>
</comment>
<dbReference type="EC" id="2.7.3.9" evidence="5"/>
<dbReference type="Pfam" id="PF05524">
    <property type="entry name" value="PEP-utilisers_N"/>
    <property type="match status" value="1"/>
</dbReference>
<dbReference type="SUPFAM" id="SSF55804">
    <property type="entry name" value="Phoshotransferase/anion transport protein"/>
    <property type="match status" value="2"/>
</dbReference>
<dbReference type="GO" id="GO:0009401">
    <property type="term" value="P:phosphoenolpyruvate-dependent sugar phosphotransferase system"/>
    <property type="evidence" value="ECO:0007669"/>
    <property type="project" value="UniProtKB-KW"/>
</dbReference>
<reference evidence="18 19" key="1">
    <citation type="submission" date="2013-10" db="EMBL/GenBank/DDBJ databases">
        <title>Salinisphaera japonica YTM-1 Genome Sequencing.</title>
        <authorList>
            <person name="Lai Q."/>
            <person name="Li C."/>
            <person name="Shao Z."/>
        </authorList>
    </citation>
    <scope>NUCLEOTIDE SEQUENCE [LARGE SCALE GENOMIC DNA]</scope>
    <source>
        <strain evidence="18 19">YTM-1</strain>
    </source>
</reference>
<dbReference type="CDD" id="cd00211">
    <property type="entry name" value="PTS_IIA_fru"/>
    <property type="match status" value="1"/>
</dbReference>
<evidence type="ECO:0000256" key="12">
    <source>
        <dbReference type="ARBA" id="ARBA00022723"/>
    </source>
</evidence>
<feature type="domain" description="HPr" evidence="17">
    <location>
        <begin position="282"/>
        <end position="372"/>
    </location>
</feature>
<dbReference type="PRINTS" id="PR00107">
    <property type="entry name" value="PHOSPHOCPHPR"/>
</dbReference>
<evidence type="ECO:0000256" key="14">
    <source>
        <dbReference type="ARBA" id="ARBA00022842"/>
    </source>
</evidence>
<keyword evidence="10 18" id="KW-0808">Transferase</keyword>
<dbReference type="Pfam" id="PF00391">
    <property type="entry name" value="PEP-utilizers"/>
    <property type="match status" value="1"/>
</dbReference>
<dbReference type="CDD" id="cd00367">
    <property type="entry name" value="PTS-HPr_like"/>
    <property type="match status" value="1"/>
</dbReference>
<keyword evidence="19" id="KW-1185">Reference proteome</keyword>
<evidence type="ECO:0000256" key="4">
    <source>
        <dbReference type="ARBA" id="ARBA00007837"/>
    </source>
</evidence>
<dbReference type="Gene3D" id="3.20.20.60">
    <property type="entry name" value="Phosphoenolpyruvate-binding domains"/>
    <property type="match status" value="1"/>
</dbReference>
<sequence>MLELTPDAVLLDRTAADWRDALAQAGQALIAAELVEPDYADALFEREAQSSTYLGNGIAIPHGTKPAARWVRQTGLRVLQFPDGVTWHDGNEVCVIVTIAAAGDQHLDILRQLTHVLDTPGVADRLARAERAEDVVALLSRAPVTGRLDKATIAARVPVASREGLTAIAAARLHDAGAAGPGFVAAAMAARPTELGDALWLVEACIDARQPALGLATPAEIDDVTGVFVLARPNAADGATQQAINELLARLLGVLEAGEGRRLAELDGAQLLGRLAGESAGAEVLRVRVRNAHGLHARPAKQLVQVAREQRLPIRVRLEAGGADAVSAASLTKVIGLGARRGQMLVFSAEGEGAAHALGAIADAVRGGLGEDVLPLEDTSEARPSRNKLTPVARAPAPAPDTPLAAVAASPGMAIAPVFVMRLPEFEYAETSDDSVGERKRLDAAIRAAYSQLTDLTQAADGGDMAEILSMHEEMLRDPELREAAVEAINEGASAEAGWWAAIDASARAQAALADRILAERAADLRDVGRRVLGRLCGVAMPAPPDHRYILIAEDIGPSDVAQLDTQRVKGLVTAKGGATSHSAILARSLGMPAVVGAGEGILSLVDGIDLIIDGERGRVVAEPSEARRARTEKAIAERAALEERAFAARHEPATTTDGVRIEVAANLGNTSHALDAVERGAEGVGLLRTEFIFMAHPQAPDLDTQMAEYRRAFDALGPHRPLVARTLDVGGDKPLDYWPVPPEDNPFLGLRGIRLALTRPAVLESQMRALIAASAGRPLRIMFPMVKDVAEFHAGKAIYDRVIADFDDVDVQLGVMIEIPSCALLAETLAPHVDFFSIGTNDLTQYTLAIDRGHPRLSAQADGLHPAVLRLIRMTVQAAAGQDCWVGVCGELASDAQAIGVLVGLGVDEVSVNARQIPLVKARIRELCQRDMSVRADKLLALGTAEAVREAVEAET</sequence>
<dbReference type="GO" id="GO:0008965">
    <property type="term" value="F:phosphoenolpyruvate-protein phosphotransferase activity"/>
    <property type="evidence" value="ECO:0007669"/>
    <property type="project" value="UniProtKB-EC"/>
</dbReference>
<keyword evidence="9" id="KW-0762">Sugar transport</keyword>
<dbReference type="PROSITE" id="PS00742">
    <property type="entry name" value="PEP_ENZYMES_2"/>
    <property type="match status" value="1"/>
</dbReference>
<evidence type="ECO:0000259" key="16">
    <source>
        <dbReference type="PROSITE" id="PS51094"/>
    </source>
</evidence>
<dbReference type="NCBIfam" id="TIGR01417">
    <property type="entry name" value="PTS_I_fam"/>
    <property type="match status" value="1"/>
</dbReference>
<comment type="caution">
    <text evidence="18">The sequence shown here is derived from an EMBL/GenBank/DDBJ whole genome shotgun (WGS) entry which is preliminary data.</text>
</comment>
<dbReference type="InterPro" id="IPR015813">
    <property type="entry name" value="Pyrv/PenolPyrv_kinase-like_dom"/>
</dbReference>
<keyword evidence="13" id="KW-0418">Kinase</keyword>
<protein>
    <recommendedName>
        <fullName evidence="5">phosphoenolpyruvate--protein phosphotransferase</fullName>
        <ecNumber evidence="5">2.7.3.9</ecNumber>
    </recommendedName>
</protein>
<evidence type="ECO:0000256" key="13">
    <source>
        <dbReference type="ARBA" id="ARBA00022777"/>
    </source>
</evidence>
<dbReference type="InterPro" id="IPR023151">
    <property type="entry name" value="PEP_util_CS"/>
</dbReference>
<evidence type="ECO:0000256" key="15">
    <source>
        <dbReference type="SAM" id="MobiDB-lite"/>
    </source>
</evidence>
<keyword evidence="7" id="KW-0963">Cytoplasm</keyword>
<dbReference type="InterPro" id="IPR040442">
    <property type="entry name" value="Pyrv_kinase-like_dom_sf"/>
</dbReference>
<dbReference type="InterPro" id="IPR002178">
    <property type="entry name" value="PTS_EIIA_type-2_dom"/>
</dbReference>
<dbReference type="RefSeq" id="WP_123657500.1">
    <property type="nucleotide sequence ID" value="NZ_AYKG01000011.1"/>
</dbReference>
<dbReference type="GO" id="GO:0046872">
    <property type="term" value="F:metal ion binding"/>
    <property type="evidence" value="ECO:0007669"/>
    <property type="project" value="UniProtKB-KW"/>
</dbReference>
<evidence type="ECO:0000256" key="1">
    <source>
        <dbReference type="ARBA" id="ARBA00000683"/>
    </source>
</evidence>
<proteinExistence type="inferred from homology"/>
<dbReference type="Gene3D" id="1.10.274.10">
    <property type="entry name" value="PtsI, HPr-binding domain"/>
    <property type="match status" value="1"/>
</dbReference>
<name>A0A423PYI0_9GAMM</name>
<dbReference type="InterPro" id="IPR008731">
    <property type="entry name" value="PTS_EIN"/>
</dbReference>
<dbReference type="GO" id="GO:0016301">
    <property type="term" value="F:kinase activity"/>
    <property type="evidence" value="ECO:0007669"/>
    <property type="project" value="UniProtKB-KW"/>
</dbReference>
<dbReference type="PRINTS" id="PR01736">
    <property type="entry name" value="PHPHTRNFRASE"/>
</dbReference>
<dbReference type="PROSITE" id="PS00370">
    <property type="entry name" value="PEP_ENZYMES_PHOS_SITE"/>
    <property type="match status" value="1"/>
</dbReference>
<evidence type="ECO:0000256" key="10">
    <source>
        <dbReference type="ARBA" id="ARBA00022679"/>
    </source>
</evidence>
<comment type="catalytic activity">
    <reaction evidence="1">
        <text>L-histidyl-[protein] + phosphoenolpyruvate = N(pros)-phospho-L-histidyl-[protein] + pyruvate</text>
        <dbReference type="Rhea" id="RHEA:23880"/>
        <dbReference type="Rhea" id="RHEA-COMP:9745"/>
        <dbReference type="Rhea" id="RHEA-COMP:9746"/>
        <dbReference type="ChEBI" id="CHEBI:15361"/>
        <dbReference type="ChEBI" id="CHEBI:29979"/>
        <dbReference type="ChEBI" id="CHEBI:58702"/>
        <dbReference type="ChEBI" id="CHEBI:64837"/>
        <dbReference type="EC" id="2.7.3.9"/>
    </reaction>
</comment>
<organism evidence="18 19">
    <name type="scientific">Salinisphaera japonica YTM-1</name>
    <dbReference type="NCBI Taxonomy" id="1209778"/>
    <lineage>
        <taxon>Bacteria</taxon>
        <taxon>Pseudomonadati</taxon>
        <taxon>Pseudomonadota</taxon>
        <taxon>Gammaproteobacteria</taxon>
        <taxon>Salinisphaerales</taxon>
        <taxon>Salinisphaeraceae</taxon>
        <taxon>Salinisphaera</taxon>
    </lineage>
</organism>
<keyword evidence="11" id="KW-0598">Phosphotransferase system</keyword>
<comment type="cofactor">
    <cofactor evidence="2">
        <name>Mg(2+)</name>
        <dbReference type="ChEBI" id="CHEBI:18420"/>
    </cofactor>
</comment>
<dbReference type="InterPro" id="IPR050499">
    <property type="entry name" value="PEP-utilizing_PTS_enzyme"/>
</dbReference>
<feature type="region of interest" description="Disordered" evidence="15">
    <location>
        <begin position="378"/>
        <end position="400"/>
    </location>
</feature>
<dbReference type="Pfam" id="PF00359">
    <property type="entry name" value="PTS_EIIA_2"/>
    <property type="match status" value="1"/>
</dbReference>
<dbReference type="InterPro" id="IPR006318">
    <property type="entry name" value="PTS_EI-like"/>
</dbReference>
<evidence type="ECO:0000256" key="3">
    <source>
        <dbReference type="ARBA" id="ARBA00004496"/>
    </source>
</evidence>
<dbReference type="Gene3D" id="3.40.930.10">
    <property type="entry name" value="Mannitol-specific EII, Chain A"/>
    <property type="match status" value="1"/>
</dbReference>
<evidence type="ECO:0000256" key="11">
    <source>
        <dbReference type="ARBA" id="ARBA00022683"/>
    </source>
</evidence>
<dbReference type="SUPFAM" id="SSF55594">
    <property type="entry name" value="HPr-like"/>
    <property type="match status" value="1"/>
</dbReference>
<dbReference type="Gene3D" id="3.50.30.10">
    <property type="entry name" value="Phosphohistidine domain"/>
    <property type="match status" value="1"/>
</dbReference>
<dbReference type="AlphaFoldDB" id="A0A423PYI0"/>
<dbReference type="InterPro" id="IPR008279">
    <property type="entry name" value="PEP-util_enz_mobile_dom"/>
</dbReference>
<accession>A0A423PYI0</accession>
<dbReference type="PROSITE" id="PS51350">
    <property type="entry name" value="PTS_HPR_DOM"/>
    <property type="match status" value="1"/>
</dbReference>
<dbReference type="PANTHER" id="PTHR46244">
    <property type="entry name" value="PHOSPHOENOLPYRUVATE-PROTEIN PHOSPHOTRANSFERASE"/>
    <property type="match status" value="1"/>
</dbReference>
<dbReference type="InterPro" id="IPR000032">
    <property type="entry name" value="HPr-like"/>
</dbReference>
<evidence type="ECO:0000259" key="17">
    <source>
        <dbReference type="PROSITE" id="PS51350"/>
    </source>
</evidence>
<dbReference type="InterPro" id="IPR016152">
    <property type="entry name" value="PTrfase/Anion_transptr"/>
</dbReference>
<dbReference type="PANTHER" id="PTHR46244:SF6">
    <property type="entry name" value="PHOSPHOENOLPYRUVATE-PROTEIN PHOSPHOTRANSFERASE"/>
    <property type="match status" value="1"/>
</dbReference>
<dbReference type="InterPro" id="IPR018274">
    <property type="entry name" value="PEP_util_AS"/>
</dbReference>
<evidence type="ECO:0000313" key="18">
    <source>
        <dbReference type="EMBL" id="ROO30659.1"/>
    </source>
</evidence>